<protein>
    <submittedName>
        <fullName evidence="4">Uncharacterized protein</fullName>
    </submittedName>
</protein>
<organism evidence="4 5">
    <name type="scientific">Babesia bovis</name>
    <dbReference type="NCBI Taxonomy" id="5865"/>
    <lineage>
        <taxon>Eukaryota</taxon>
        <taxon>Sar</taxon>
        <taxon>Alveolata</taxon>
        <taxon>Apicomplexa</taxon>
        <taxon>Aconoidasida</taxon>
        <taxon>Piroplasmida</taxon>
        <taxon>Babesiidae</taxon>
        <taxon>Babesia</taxon>
    </lineage>
</organism>
<dbReference type="InParanoid" id="A7AP24"/>
<reference evidence="4 5" key="1">
    <citation type="journal article" date="2007" name="PLoS Pathog.">
        <title>Genome sequence of Babesia bovis and comparative analysis of apicomplexan hemoprotozoa.</title>
        <authorList>
            <person name="Brayton K.A."/>
            <person name="Lau A.O.T."/>
            <person name="Herndon D.R."/>
            <person name="Hannick L."/>
            <person name="Kappmeyer L.S."/>
            <person name="Berens S.J."/>
            <person name="Bidwell S.L."/>
            <person name="Brown W.C."/>
            <person name="Crabtree J."/>
            <person name="Fadrosh D."/>
            <person name="Feldblum T."/>
            <person name="Forberger H.A."/>
            <person name="Haas B.J."/>
            <person name="Howell J.M."/>
            <person name="Khouri H."/>
            <person name="Koo H."/>
            <person name="Mann D.J."/>
            <person name="Norimine J."/>
            <person name="Paulsen I.T."/>
            <person name="Radune D."/>
            <person name="Ren Q."/>
            <person name="Smith R.K. Jr."/>
            <person name="Suarez C.E."/>
            <person name="White O."/>
            <person name="Wortman J.R."/>
            <person name="Knowles D.P. Jr."/>
            <person name="McElwain T.F."/>
            <person name="Nene V.M."/>
        </authorList>
    </citation>
    <scope>NUCLEOTIDE SEQUENCE [LARGE SCALE GENOMIC DNA]</scope>
    <source>
        <strain evidence="4">T2Bo</strain>
    </source>
</reference>
<dbReference type="SUPFAM" id="SSF52540">
    <property type="entry name" value="P-loop containing nucleoside triphosphate hydrolases"/>
    <property type="match status" value="1"/>
</dbReference>
<dbReference type="InterPro" id="IPR049069">
    <property type="entry name" value="MRB1590-like_C"/>
</dbReference>
<gene>
    <name evidence="4" type="ORF">BBOV_III007470</name>
</gene>
<dbReference type="Pfam" id="PF09818">
    <property type="entry name" value="ABC_ATPase"/>
    <property type="match status" value="1"/>
</dbReference>
<name>A7AP24_BABBO</name>
<feature type="domain" description="ATPase of the ABC class C-terminal" evidence="1">
    <location>
        <begin position="213"/>
        <end position="489"/>
    </location>
</feature>
<evidence type="ECO:0000313" key="5">
    <source>
        <dbReference type="Proteomes" id="UP000002173"/>
    </source>
</evidence>
<dbReference type="PANTHER" id="PTHR38149:SF1">
    <property type="entry name" value="ATPASE"/>
    <property type="match status" value="1"/>
</dbReference>
<dbReference type="PANTHER" id="PTHR38149">
    <property type="entry name" value="ATPASE"/>
    <property type="match status" value="1"/>
</dbReference>
<dbReference type="OMA" id="NCEPITT"/>
<evidence type="ECO:0000259" key="1">
    <source>
        <dbReference type="Pfam" id="PF09818"/>
    </source>
</evidence>
<dbReference type="Pfam" id="PF21117">
    <property type="entry name" value="MRB1590_C"/>
    <property type="match status" value="1"/>
</dbReference>
<feature type="domain" description="MRB1590-like C-terminal" evidence="3">
    <location>
        <begin position="517"/>
        <end position="596"/>
    </location>
</feature>
<dbReference type="EMBL" id="AAXT01000001">
    <property type="protein sequence ID" value="EDO08308.1"/>
    <property type="molecule type" value="Genomic_DNA"/>
</dbReference>
<dbReference type="eggNOG" id="ENOG502QT9W">
    <property type="taxonomic scope" value="Eukaryota"/>
</dbReference>
<dbReference type="InterPro" id="IPR019195">
    <property type="entry name" value="ABC_ATPase_put"/>
</dbReference>
<dbReference type="InterPro" id="IPR046834">
    <property type="entry name" value="ABC_ATPase_C"/>
</dbReference>
<dbReference type="Pfam" id="PF20446">
    <property type="entry name" value="ABC_N"/>
    <property type="match status" value="1"/>
</dbReference>
<evidence type="ECO:0000313" key="4">
    <source>
        <dbReference type="EMBL" id="EDO08308.1"/>
    </source>
</evidence>
<dbReference type="InterPro" id="IPR046833">
    <property type="entry name" value="ABC_N"/>
</dbReference>
<comment type="caution">
    <text evidence="4">The sequence shown here is derived from an EMBL/GenBank/DDBJ whole genome shotgun (WGS) entry which is preliminary data.</text>
</comment>
<sequence length="601" mass="66840">MDRKRGLGPNSSRRWGKRLEREMKHSYGNVAGNEDVGGCNPDYKFAETYFEDDEIGQWPPQEVTTHTGSLIIHLKNKNGGPYGSYKSLQGEWRLVNSPISLIFDRFPDDVITDKLRNVAACDAITRKICDELKVLSSKAKYGSDRKHFQMMNPSQYVLPRKTVVLTDRYLEARMFAHMPANGRRINGTLAVYMFNEILPALVRNAMNYSAYDSKQFYEHIYSVEDQEALRAQLDALGLVAFVGNGSILPRASGVSEMPLKGPGVQPFESPASLQISVTLPNKGTITGLGLKRGVNLIVGGGYHGKTTLLEALQVGCYNKVPGDGREFVVTSRNAVKVRAEDGRSVGSIDISTFIGTLPSGKDCSCFSTTDASGSTSQAAVIMESIEMGADLLLIDEDISATNFMYRDHMMDSLVSSNCEPITTFLLLVQAFYQKLGVSTILVSGACGLFMDQADTVIQMNQYKCLDKTEEAKLVVSQHNVNLKEAIDKAVDNCSLFKTLSLNNRVLSYTTFKRPSEKVRHHGIGTIQYGTENIDLSLVEQLVEVGQTSAITNILIYLEQLYREKRDAVHNKVDRVIHVRTLREVLELLYSKWNKDGSSRFN</sequence>
<feature type="domain" description="ATPase of the ABC class N-terminal" evidence="2">
    <location>
        <begin position="69"/>
        <end position="208"/>
    </location>
</feature>
<evidence type="ECO:0000259" key="2">
    <source>
        <dbReference type="Pfam" id="PF20446"/>
    </source>
</evidence>
<dbReference type="Proteomes" id="UP000002173">
    <property type="component" value="Chromosome 3"/>
</dbReference>
<keyword evidence="5" id="KW-1185">Reference proteome</keyword>
<accession>A7AP24</accession>
<dbReference type="AlphaFoldDB" id="A7AP24"/>
<evidence type="ECO:0000259" key="3">
    <source>
        <dbReference type="Pfam" id="PF21117"/>
    </source>
</evidence>
<proteinExistence type="predicted"/>
<dbReference type="InterPro" id="IPR027417">
    <property type="entry name" value="P-loop_NTPase"/>
</dbReference>
<dbReference type="VEuPathDB" id="PiroplasmaDB:BBOV_III007470"/>